<keyword evidence="2" id="KW-0812">Transmembrane</keyword>
<protein>
    <recommendedName>
        <fullName evidence="5">Transmembrane protein</fullName>
    </recommendedName>
</protein>
<evidence type="ECO:0008006" key="5">
    <source>
        <dbReference type="Google" id="ProtNLM"/>
    </source>
</evidence>
<dbReference type="Proteomes" id="UP001148786">
    <property type="component" value="Unassembled WGS sequence"/>
</dbReference>
<evidence type="ECO:0000313" key="4">
    <source>
        <dbReference type="Proteomes" id="UP001148786"/>
    </source>
</evidence>
<feature type="compositionally biased region" description="Polar residues" evidence="1">
    <location>
        <begin position="236"/>
        <end position="246"/>
    </location>
</feature>
<keyword evidence="2" id="KW-0472">Membrane</keyword>
<accession>A0A9W8TG55</accession>
<feature type="transmembrane region" description="Helical" evidence="2">
    <location>
        <begin position="31"/>
        <end position="54"/>
    </location>
</feature>
<gene>
    <name evidence="3" type="ORF">NLJ89_g337</name>
</gene>
<evidence type="ECO:0000256" key="1">
    <source>
        <dbReference type="SAM" id="MobiDB-lite"/>
    </source>
</evidence>
<keyword evidence="2" id="KW-1133">Transmembrane helix</keyword>
<feature type="compositionally biased region" description="Gly residues" evidence="1">
    <location>
        <begin position="109"/>
        <end position="129"/>
    </location>
</feature>
<dbReference type="EMBL" id="JANKHO010000012">
    <property type="protein sequence ID" value="KAJ3517699.1"/>
    <property type="molecule type" value="Genomic_DNA"/>
</dbReference>
<proteinExistence type="predicted"/>
<feature type="region of interest" description="Disordered" evidence="1">
    <location>
        <begin position="153"/>
        <end position="183"/>
    </location>
</feature>
<name>A0A9W8TG55_9AGAR</name>
<evidence type="ECO:0000256" key="2">
    <source>
        <dbReference type="SAM" id="Phobius"/>
    </source>
</evidence>
<evidence type="ECO:0000313" key="3">
    <source>
        <dbReference type="EMBL" id="KAJ3517699.1"/>
    </source>
</evidence>
<reference evidence="3" key="1">
    <citation type="submission" date="2022-07" db="EMBL/GenBank/DDBJ databases">
        <title>Genome Sequence of Agrocybe chaxingu.</title>
        <authorList>
            <person name="Buettner E."/>
        </authorList>
    </citation>
    <scope>NUCLEOTIDE SEQUENCE</scope>
    <source>
        <strain evidence="3">MP-N11</strain>
    </source>
</reference>
<dbReference type="AlphaFoldDB" id="A0A9W8TG55"/>
<feature type="region of interest" description="Disordered" evidence="1">
    <location>
        <begin position="77"/>
        <end position="130"/>
    </location>
</feature>
<dbReference type="OrthoDB" id="3039272at2759"/>
<keyword evidence="4" id="KW-1185">Reference proteome</keyword>
<sequence>MQPRIAVQVPPPPPPSRPAFLAPTRRTKQGAIVGVSLSATFVFILVVFLAFFACKRYRARRVTTSSTDNILAVTQSPFWRPPLDGDDDSSLETYSRAQSPHHRTTPGSQGHGSGGGSVGDHLSGEGGFGSAESANAGITVAMTTTFGGPAYMPGFDAELPRPPNPAANRQPLPDQAAQQACRSATSLTLVPGGSSAGEHSSSGEGLLRAAAAAAADQSDKLSVRSILSRLRGGRKSSLQSTATVKASTRPPEEPVMATTMVAAPASNVYSPSLLNPPIPLPTTTTAMRPLLSFPRGVTGNSYSPPGTYSPPPGPVPWPPVTLPPAPSPVPTDDSSMIEGLLHPRLSMAVNLTQQPSLTSLRDHEDYSRPISGVINNHIRSTSTFDSQETREI</sequence>
<comment type="caution">
    <text evidence="3">The sequence shown here is derived from an EMBL/GenBank/DDBJ whole genome shotgun (WGS) entry which is preliminary data.</text>
</comment>
<organism evidence="3 4">
    <name type="scientific">Agrocybe chaxingu</name>
    <dbReference type="NCBI Taxonomy" id="84603"/>
    <lineage>
        <taxon>Eukaryota</taxon>
        <taxon>Fungi</taxon>
        <taxon>Dikarya</taxon>
        <taxon>Basidiomycota</taxon>
        <taxon>Agaricomycotina</taxon>
        <taxon>Agaricomycetes</taxon>
        <taxon>Agaricomycetidae</taxon>
        <taxon>Agaricales</taxon>
        <taxon>Agaricineae</taxon>
        <taxon>Strophariaceae</taxon>
        <taxon>Agrocybe</taxon>
    </lineage>
</organism>
<feature type="region of interest" description="Disordered" evidence="1">
    <location>
        <begin position="231"/>
        <end position="250"/>
    </location>
</feature>